<dbReference type="AlphaFoldDB" id="A0A545UDS0"/>
<protein>
    <submittedName>
        <fullName evidence="2">Uncharacterized protein</fullName>
    </submittedName>
</protein>
<dbReference type="EMBL" id="VIKS01000007">
    <property type="protein sequence ID" value="TQV87614.1"/>
    <property type="molecule type" value="Genomic_DNA"/>
</dbReference>
<reference evidence="2 3" key="1">
    <citation type="submission" date="2019-07" db="EMBL/GenBank/DDBJ databases">
        <title>Draft genome for Aliikangiella sp. M105.</title>
        <authorList>
            <person name="Wang G."/>
        </authorList>
    </citation>
    <scope>NUCLEOTIDE SEQUENCE [LARGE SCALE GENOMIC DNA]</scope>
    <source>
        <strain evidence="2 3">M105</strain>
    </source>
</reference>
<keyword evidence="1" id="KW-0732">Signal</keyword>
<dbReference type="Proteomes" id="UP000315439">
    <property type="component" value="Unassembled WGS sequence"/>
</dbReference>
<sequence>MKNISKKSLSILVSLSAVVSLQAFAGTKSTYNVTATNTTIAGSFGSARNSADNVQVLHIGDTGSIATIWARNAAGDIRSCTTNNAGHLAALRSATSNSYLISSHSGGTCNTVRVYKGSLFAPKEL</sequence>
<evidence type="ECO:0000256" key="1">
    <source>
        <dbReference type="SAM" id="SignalP"/>
    </source>
</evidence>
<gene>
    <name evidence="2" type="ORF">FLL46_12145</name>
</gene>
<comment type="caution">
    <text evidence="2">The sequence shown here is derived from an EMBL/GenBank/DDBJ whole genome shotgun (WGS) entry which is preliminary data.</text>
</comment>
<proteinExistence type="predicted"/>
<name>A0A545UDS0_9GAMM</name>
<evidence type="ECO:0000313" key="2">
    <source>
        <dbReference type="EMBL" id="TQV87614.1"/>
    </source>
</evidence>
<evidence type="ECO:0000313" key="3">
    <source>
        <dbReference type="Proteomes" id="UP000315439"/>
    </source>
</evidence>
<feature type="signal peptide" evidence="1">
    <location>
        <begin position="1"/>
        <end position="25"/>
    </location>
</feature>
<organism evidence="2 3">
    <name type="scientific">Aliikangiella coralliicola</name>
    <dbReference type="NCBI Taxonomy" id="2592383"/>
    <lineage>
        <taxon>Bacteria</taxon>
        <taxon>Pseudomonadati</taxon>
        <taxon>Pseudomonadota</taxon>
        <taxon>Gammaproteobacteria</taxon>
        <taxon>Oceanospirillales</taxon>
        <taxon>Pleioneaceae</taxon>
        <taxon>Aliikangiella</taxon>
    </lineage>
</organism>
<dbReference type="OrthoDB" id="6311895at2"/>
<dbReference type="RefSeq" id="WP_142893792.1">
    <property type="nucleotide sequence ID" value="NZ_ML660164.1"/>
</dbReference>
<accession>A0A545UDS0</accession>
<feature type="chain" id="PRO_5022237883" evidence="1">
    <location>
        <begin position="26"/>
        <end position="125"/>
    </location>
</feature>
<keyword evidence="3" id="KW-1185">Reference proteome</keyword>